<dbReference type="Proteomes" id="UP000324800">
    <property type="component" value="Unassembled WGS sequence"/>
</dbReference>
<reference evidence="1 2" key="1">
    <citation type="submission" date="2019-03" db="EMBL/GenBank/DDBJ databases">
        <title>Single cell metagenomics reveals metabolic interactions within the superorganism composed of flagellate Streblomastix strix and complex community of Bacteroidetes bacteria on its surface.</title>
        <authorList>
            <person name="Treitli S.C."/>
            <person name="Kolisko M."/>
            <person name="Husnik F."/>
            <person name="Keeling P."/>
            <person name="Hampl V."/>
        </authorList>
    </citation>
    <scope>NUCLEOTIDE SEQUENCE [LARGE SCALE GENOMIC DNA]</scope>
    <source>
        <strain evidence="1">ST1C</strain>
    </source>
</reference>
<accession>A0A5J4W489</accession>
<dbReference type="EMBL" id="SNRW01003548">
    <property type="protein sequence ID" value="KAA6389540.1"/>
    <property type="molecule type" value="Genomic_DNA"/>
</dbReference>
<proteinExistence type="predicted"/>
<comment type="caution">
    <text evidence="1">The sequence shown here is derived from an EMBL/GenBank/DDBJ whole genome shotgun (WGS) entry which is preliminary data.</text>
</comment>
<gene>
    <name evidence="1" type="ORF">EZS28_014933</name>
</gene>
<evidence type="ECO:0000313" key="2">
    <source>
        <dbReference type="Proteomes" id="UP000324800"/>
    </source>
</evidence>
<sequence length="384" mass="43267">MGYISEKLFYIGLSIGSVDQVTSIKGNTHIAIAGVYYTDCGPLKIATSDMNGDRKINIVDDWHINSIIDGMKSMSWVQDVIQKQTEAIGDGVQPYDPSQPVSLSNYFNNNTKLVNNNTLGPLRAAYFVKEGPICIFNFQAEVSSQHVNNVFKVFQTIDSDLQPRLTKFFPIKTSYTSFAGMIQINGNDTSDVVVNQSSGFYLMDLCDFRGSYLIDPQSQESNQNSLTSNEELISHIGSVIMQHDTIPSVPIPPSVFPQYTVTGVSRDQILALAYTPYDLDAFKIYIIDDTVNKLVMFNMYLRQKRIIDIKQYILSMSESIDPKRTLLFPVMILYDFNTDPIQDIPSAYLTVADTDNPARRHIHISSELKADKFVNYYISGCYFV</sequence>
<organism evidence="1 2">
    <name type="scientific">Streblomastix strix</name>
    <dbReference type="NCBI Taxonomy" id="222440"/>
    <lineage>
        <taxon>Eukaryota</taxon>
        <taxon>Metamonada</taxon>
        <taxon>Preaxostyla</taxon>
        <taxon>Oxymonadida</taxon>
        <taxon>Streblomastigidae</taxon>
        <taxon>Streblomastix</taxon>
    </lineage>
</organism>
<evidence type="ECO:0000313" key="1">
    <source>
        <dbReference type="EMBL" id="KAA6389540.1"/>
    </source>
</evidence>
<dbReference type="AlphaFoldDB" id="A0A5J4W489"/>
<protein>
    <submittedName>
        <fullName evidence="1">Uncharacterized protein</fullName>
    </submittedName>
</protein>
<name>A0A5J4W489_9EUKA</name>